<dbReference type="InterPro" id="IPR041667">
    <property type="entry name" value="Cupin_8"/>
</dbReference>
<feature type="domain" description="JmjC" evidence="1">
    <location>
        <begin position="59"/>
        <end position="207"/>
    </location>
</feature>
<dbReference type="Pfam" id="PF13621">
    <property type="entry name" value="Cupin_8"/>
    <property type="match status" value="1"/>
</dbReference>
<dbReference type="SUPFAM" id="SSF51197">
    <property type="entry name" value="Clavaminate synthase-like"/>
    <property type="match status" value="1"/>
</dbReference>
<organism evidence="2">
    <name type="scientific">Spongospora subterranea</name>
    <dbReference type="NCBI Taxonomy" id="70186"/>
    <lineage>
        <taxon>Eukaryota</taxon>
        <taxon>Sar</taxon>
        <taxon>Rhizaria</taxon>
        <taxon>Endomyxa</taxon>
        <taxon>Phytomyxea</taxon>
        <taxon>Plasmodiophorida</taxon>
        <taxon>Plasmodiophoridae</taxon>
        <taxon>Spongospora</taxon>
    </lineage>
</organism>
<dbReference type="SMART" id="SM00558">
    <property type="entry name" value="JmjC"/>
    <property type="match status" value="1"/>
</dbReference>
<evidence type="ECO:0000313" key="2">
    <source>
        <dbReference type="EMBL" id="CRZ11221.1"/>
    </source>
</evidence>
<dbReference type="InterPro" id="IPR003347">
    <property type="entry name" value="JmjC_dom"/>
</dbReference>
<reference evidence="2" key="1">
    <citation type="submission" date="2015-04" db="EMBL/GenBank/DDBJ databases">
        <title>The genome sequence of the plant pathogenic Rhizarian Plasmodiophora brassicae reveals insights in its biotrophic life cycle and the origin of chitin synthesis.</title>
        <authorList>
            <person name="Schwelm A."/>
            <person name="Fogelqvist J."/>
            <person name="Knaust A."/>
            <person name="Julke S."/>
            <person name="Lilja T."/>
            <person name="Dhandapani V."/>
            <person name="Bonilla-Rosso G."/>
            <person name="Karlsson M."/>
            <person name="Shevchenko A."/>
            <person name="Choi S.R."/>
            <person name="Kim H.G."/>
            <person name="Park J.Y."/>
            <person name="Lim Y.P."/>
            <person name="Ludwig-Muller J."/>
            <person name="Dixelius C."/>
        </authorList>
    </citation>
    <scope>NUCLEOTIDE SEQUENCE</scope>
    <source>
        <tissue evidence="2">Potato root galls</tissue>
    </source>
</reference>
<protein>
    <recommendedName>
        <fullName evidence="1">JmjC domain-containing protein</fullName>
    </recommendedName>
</protein>
<dbReference type="PANTHER" id="PTHR12461:SF105">
    <property type="entry name" value="HYPOXIA-INDUCIBLE FACTOR 1-ALPHA INHIBITOR"/>
    <property type="match status" value="1"/>
</dbReference>
<name>A0A0H5RBR1_9EUKA</name>
<evidence type="ECO:0000259" key="1">
    <source>
        <dbReference type="PROSITE" id="PS51184"/>
    </source>
</evidence>
<dbReference type="Gene3D" id="2.60.120.650">
    <property type="entry name" value="Cupin"/>
    <property type="match status" value="1"/>
</dbReference>
<sequence length="207" mass="23550">MGFGNQGHRTVLIEKGTSYQHDPEWRPVLMTIAEFIDNHLLHHDKNAPIHYLAQNELFEQVPELASLIQVPDYIEFDPEALGDIDDGAGDNGIRSAKVRSTIWFGPGGTRSPLHNDPQNNLLCQVVGRKYIRLYDDEHRGEILSGDELDSNTSSIDLTDPNRNGEFSKVPFLEGVLKPGDLLFIPKGMWHYVESLSTSFSVNFWWWF</sequence>
<dbReference type="PANTHER" id="PTHR12461">
    <property type="entry name" value="HYPOXIA-INDUCIBLE FACTOR 1 ALPHA INHIBITOR-RELATED"/>
    <property type="match status" value="1"/>
</dbReference>
<dbReference type="PROSITE" id="PS51184">
    <property type="entry name" value="JMJC"/>
    <property type="match status" value="1"/>
</dbReference>
<accession>A0A0H5RBR1</accession>
<dbReference type="EMBL" id="HACM01010779">
    <property type="protein sequence ID" value="CRZ11221.1"/>
    <property type="molecule type" value="Transcribed_RNA"/>
</dbReference>
<dbReference type="AlphaFoldDB" id="A0A0H5RBR1"/>
<proteinExistence type="predicted"/>